<accession>A0ABN9V7K7</accession>
<comment type="caution">
    <text evidence="1">The sequence shown here is derived from an EMBL/GenBank/DDBJ whole genome shotgun (WGS) entry which is preliminary data.</text>
</comment>
<reference evidence="1" key="1">
    <citation type="submission" date="2023-10" db="EMBL/GenBank/DDBJ databases">
        <authorList>
            <person name="Chen Y."/>
            <person name="Shah S."/>
            <person name="Dougan E. K."/>
            <person name="Thang M."/>
            <person name="Chan C."/>
        </authorList>
    </citation>
    <scope>NUCLEOTIDE SEQUENCE [LARGE SCALE GENOMIC DNA]</scope>
</reference>
<sequence length="122" mass="13315">MPTVLGLAGVQAPSTMDGISSAGHLIADTAAAPVPTRQLLELEGSLSVGSSGWRKMQLIEYCGLGDVARYQHLEDTANNTFRALRVIDGKHNLKLVEFTDVGNWHFEKRADEYELFDLGTDP</sequence>
<keyword evidence="2" id="KW-1185">Reference proteome</keyword>
<dbReference type="Gene3D" id="3.40.720.10">
    <property type="entry name" value="Alkaline Phosphatase, subunit A"/>
    <property type="match status" value="1"/>
</dbReference>
<dbReference type="EMBL" id="CAUYUJ010016796">
    <property type="protein sequence ID" value="CAK0868908.1"/>
    <property type="molecule type" value="Genomic_DNA"/>
</dbReference>
<dbReference type="SUPFAM" id="SSF53649">
    <property type="entry name" value="Alkaline phosphatase-like"/>
    <property type="match status" value="1"/>
</dbReference>
<evidence type="ECO:0000313" key="1">
    <source>
        <dbReference type="EMBL" id="CAK0868908.1"/>
    </source>
</evidence>
<dbReference type="Proteomes" id="UP001189429">
    <property type="component" value="Unassembled WGS sequence"/>
</dbReference>
<organism evidence="1 2">
    <name type="scientific">Prorocentrum cordatum</name>
    <dbReference type="NCBI Taxonomy" id="2364126"/>
    <lineage>
        <taxon>Eukaryota</taxon>
        <taxon>Sar</taxon>
        <taxon>Alveolata</taxon>
        <taxon>Dinophyceae</taxon>
        <taxon>Prorocentrales</taxon>
        <taxon>Prorocentraceae</taxon>
        <taxon>Prorocentrum</taxon>
    </lineage>
</organism>
<evidence type="ECO:0000313" key="2">
    <source>
        <dbReference type="Proteomes" id="UP001189429"/>
    </source>
</evidence>
<dbReference type="InterPro" id="IPR017850">
    <property type="entry name" value="Alkaline_phosphatase_core_sf"/>
</dbReference>
<proteinExistence type="predicted"/>
<protein>
    <submittedName>
        <fullName evidence="1">Uncharacterized protein</fullName>
    </submittedName>
</protein>
<name>A0ABN9V7K7_9DINO</name>
<gene>
    <name evidence="1" type="ORF">PCOR1329_LOCUS55429</name>
</gene>